<reference evidence="3" key="2">
    <citation type="journal article" date="2019" name="Mol. Plant Microbe Interact.">
        <title>Genome sequence resources for four phytopathogenic fungi from the Colletotrichum orbiculare species complex.</title>
        <authorList>
            <person name="Gan P."/>
            <person name="Tsushima A."/>
            <person name="Narusaka M."/>
            <person name="Narusaka Y."/>
            <person name="Takano Y."/>
            <person name="Kubo Y."/>
            <person name="Shirasu K."/>
        </authorList>
    </citation>
    <scope>GENOME REANNOTATION</scope>
    <source>
        <strain evidence="3">104-T / ATCC 96160 / CBS 514.97 / LARS 414 / MAFF 240422</strain>
    </source>
</reference>
<reference evidence="3" key="1">
    <citation type="journal article" date="2013" name="New Phytol.">
        <title>Comparative genomic and transcriptomic analyses reveal the hemibiotrophic stage shift of Colletotrichum fungi.</title>
        <authorList>
            <person name="Gan P."/>
            <person name="Ikeda K."/>
            <person name="Irieda H."/>
            <person name="Narusaka M."/>
            <person name="O'Connell R.J."/>
            <person name="Narusaka Y."/>
            <person name="Takano Y."/>
            <person name="Kubo Y."/>
            <person name="Shirasu K."/>
        </authorList>
    </citation>
    <scope>NUCLEOTIDE SEQUENCE [LARGE SCALE GENOMIC DNA]</scope>
    <source>
        <strain evidence="3">104-T / ATCC 96160 / CBS 514.97 / LARS 414 / MAFF 240422</strain>
    </source>
</reference>
<gene>
    <name evidence="2" type="ORF">Cob_v006035</name>
</gene>
<evidence type="ECO:0000256" key="1">
    <source>
        <dbReference type="SAM" id="MobiDB-lite"/>
    </source>
</evidence>
<name>A0A484FUG6_COLOR</name>
<organism evidence="2 3">
    <name type="scientific">Colletotrichum orbiculare (strain 104-T / ATCC 96160 / CBS 514.97 / LARS 414 / MAFF 240422)</name>
    <name type="common">Cucumber anthracnose fungus</name>
    <name type="synonym">Colletotrichum lagenarium</name>
    <dbReference type="NCBI Taxonomy" id="1213857"/>
    <lineage>
        <taxon>Eukaryota</taxon>
        <taxon>Fungi</taxon>
        <taxon>Dikarya</taxon>
        <taxon>Ascomycota</taxon>
        <taxon>Pezizomycotina</taxon>
        <taxon>Sordariomycetes</taxon>
        <taxon>Hypocreomycetidae</taxon>
        <taxon>Glomerellales</taxon>
        <taxon>Glomerellaceae</taxon>
        <taxon>Colletotrichum</taxon>
        <taxon>Colletotrichum orbiculare species complex</taxon>
    </lineage>
</organism>
<dbReference type="Proteomes" id="UP000014480">
    <property type="component" value="Unassembled WGS sequence"/>
</dbReference>
<dbReference type="AlphaFoldDB" id="A0A484FUG6"/>
<keyword evidence="3" id="KW-1185">Reference proteome</keyword>
<protein>
    <submittedName>
        <fullName evidence="2">Uncharacterized protein</fullName>
    </submittedName>
</protein>
<proteinExistence type="predicted"/>
<feature type="region of interest" description="Disordered" evidence="1">
    <location>
        <begin position="28"/>
        <end position="65"/>
    </location>
</feature>
<comment type="caution">
    <text evidence="2">The sequence shown here is derived from an EMBL/GenBank/DDBJ whole genome shotgun (WGS) entry which is preliminary data.</text>
</comment>
<accession>A0A484FUG6</accession>
<evidence type="ECO:0000313" key="2">
    <source>
        <dbReference type="EMBL" id="TDZ21351.1"/>
    </source>
</evidence>
<sequence length="190" mass="21555">MHHPMKRYLEMTTRYCCIFNLDDRDHNHDRNDDDHHQHLVPSQAVPPSHHLYSHPKSQSPRGFGNSGSIPAHPSDVWLVAFAVRHLSLYLKPPGNFCHRRCLARIATRLFARKTPPILAFDSTLFRQVASLRFSFILCRAPAISLSKNSNWGEKPQYIAQGSNVNVTFALDSVVLAVVNHHLTPLLASIH</sequence>
<feature type="compositionally biased region" description="Basic and acidic residues" evidence="1">
    <location>
        <begin position="28"/>
        <end position="37"/>
    </location>
</feature>
<dbReference type="EMBL" id="AMCV02000015">
    <property type="protein sequence ID" value="TDZ21351.1"/>
    <property type="molecule type" value="Genomic_DNA"/>
</dbReference>
<evidence type="ECO:0000313" key="3">
    <source>
        <dbReference type="Proteomes" id="UP000014480"/>
    </source>
</evidence>